<dbReference type="CDD" id="cd04721">
    <property type="entry name" value="BAH_plant_1"/>
    <property type="match status" value="1"/>
</dbReference>
<feature type="compositionally biased region" description="Basic and acidic residues" evidence="1">
    <location>
        <begin position="472"/>
        <end position="485"/>
    </location>
</feature>
<dbReference type="Pfam" id="PF05641">
    <property type="entry name" value="Agenet"/>
    <property type="match status" value="1"/>
</dbReference>
<gene>
    <name evidence="4" type="ORF">C2845_PM13G17860</name>
</gene>
<dbReference type="InterPro" id="IPR043151">
    <property type="entry name" value="BAH_sf"/>
</dbReference>
<dbReference type="InterPro" id="IPR001025">
    <property type="entry name" value="BAH_dom"/>
</dbReference>
<proteinExistence type="predicted"/>
<feature type="compositionally biased region" description="Basic residues" evidence="1">
    <location>
        <begin position="511"/>
        <end position="520"/>
    </location>
</feature>
<dbReference type="PROSITE" id="PS51038">
    <property type="entry name" value="BAH"/>
    <property type="match status" value="1"/>
</dbReference>
<feature type="compositionally biased region" description="Low complexity" evidence="1">
    <location>
        <begin position="81"/>
        <end position="92"/>
    </location>
</feature>
<keyword evidence="5" id="KW-1185">Reference proteome</keyword>
<evidence type="ECO:0000256" key="1">
    <source>
        <dbReference type="SAM" id="MobiDB-lite"/>
    </source>
</evidence>
<feature type="domain" description="BAH" evidence="3">
    <location>
        <begin position="183"/>
        <end position="300"/>
    </location>
</feature>
<feature type="region of interest" description="Disordered" evidence="1">
    <location>
        <begin position="455"/>
        <end position="485"/>
    </location>
</feature>
<organism evidence="4 5">
    <name type="scientific">Panicum miliaceum</name>
    <name type="common">Proso millet</name>
    <name type="synonym">Broomcorn millet</name>
    <dbReference type="NCBI Taxonomy" id="4540"/>
    <lineage>
        <taxon>Eukaryota</taxon>
        <taxon>Viridiplantae</taxon>
        <taxon>Streptophyta</taxon>
        <taxon>Embryophyta</taxon>
        <taxon>Tracheophyta</taxon>
        <taxon>Spermatophyta</taxon>
        <taxon>Magnoliopsida</taxon>
        <taxon>Liliopsida</taxon>
        <taxon>Poales</taxon>
        <taxon>Poaceae</taxon>
        <taxon>PACMAD clade</taxon>
        <taxon>Panicoideae</taxon>
        <taxon>Panicodae</taxon>
        <taxon>Paniceae</taxon>
        <taxon>Panicinae</taxon>
        <taxon>Panicum</taxon>
        <taxon>Panicum sect. Panicum</taxon>
    </lineage>
</organism>
<evidence type="ECO:0000313" key="4">
    <source>
        <dbReference type="EMBL" id="RLN03156.1"/>
    </source>
</evidence>
<keyword evidence="2" id="KW-0812">Transmembrane</keyword>
<dbReference type="PANTHER" id="PTHR31917">
    <property type="entry name" value="AGENET DOMAIN-CONTAINING PROTEIN-RELATED"/>
    <property type="match status" value="1"/>
</dbReference>
<accession>A0A3L6RFS1</accession>
<dbReference type="EMBL" id="PQIB02000008">
    <property type="protein sequence ID" value="RLN03156.1"/>
    <property type="molecule type" value="Genomic_DNA"/>
</dbReference>
<feature type="region of interest" description="Disordered" evidence="1">
    <location>
        <begin position="681"/>
        <end position="713"/>
    </location>
</feature>
<dbReference type="SMART" id="SM00439">
    <property type="entry name" value="BAH"/>
    <property type="match status" value="1"/>
</dbReference>
<dbReference type="Gene3D" id="2.30.30.490">
    <property type="match status" value="1"/>
</dbReference>
<feature type="compositionally biased region" description="Basic residues" evidence="1">
    <location>
        <begin position="699"/>
        <end position="713"/>
    </location>
</feature>
<feature type="compositionally biased region" description="Low complexity" evidence="1">
    <location>
        <begin position="525"/>
        <end position="545"/>
    </location>
</feature>
<feature type="compositionally biased region" description="Polar residues" evidence="1">
    <location>
        <begin position="681"/>
        <end position="695"/>
    </location>
</feature>
<dbReference type="OrthoDB" id="1883212at2759"/>
<feature type="region of interest" description="Disordered" evidence="1">
    <location>
        <begin position="81"/>
        <end position="100"/>
    </location>
</feature>
<dbReference type="AlphaFoldDB" id="A0A3L6RFS1"/>
<dbReference type="STRING" id="4540.A0A3L6RFS1"/>
<comment type="caution">
    <text evidence="4">The sequence shown here is derived from an EMBL/GenBank/DDBJ whole genome shotgun (WGS) entry which is preliminary data.</text>
</comment>
<reference evidence="5" key="1">
    <citation type="journal article" date="2019" name="Nat. Commun.">
        <title>The genome of broomcorn millet.</title>
        <authorList>
            <person name="Zou C."/>
            <person name="Miki D."/>
            <person name="Li D."/>
            <person name="Tang Q."/>
            <person name="Xiao L."/>
            <person name="Rajput S."/>
            <person name="Deng P."/>
            <person name="Jia W."/>
            <person name="Huang R."/>
            <person name="Zhang M."/>
            <person name="Sun Y."/>
            <person name="Hu J."/>
            <person name="Fu X."/>
            <person name="Schnable P.S."/>
            <person name="Li F."/>
            <person name="Zhang H."/>
            <person name="Feng B."/>
            <person name="Zhu X."/>
            <person name="Liu R."/>
            <person name="Schnable J.C."/>
            <person name="Zhu J.-K."/>
            <person name="Zhang H."/>
        </authorList>
    </citation>
    <scope>NUCLEOTIDE SEQUENCE [LARGE SCALE GENOMIC DNA]</scope>
</reference>
<feature type="compositionally biased region" description="Polar residues" evidence="1">
    <location>
        <begin position="459"/>
        <end position="470"/>
    </location>
</feature>
<dbReference type="GO" id="GO:0003682">
    <property type="term" value="F:chromatin binding"/>
    <property type="evidence" value="ECO:0007669"/>
    <property type="project" value="InterPro"/>
</dbReference>
<dbReference type="PANTHER" id="PTHR31917:SF58">
    <property type="entry name" value="AGENET AND BROMO-ADJACENT HOMOLOGY (BAH) DOMAIN-CONTAINING PROTEIN"/>
    <property type="match status" value="1"/>
</dbReference>
<dbReference type="SMART" id="SM00743">
    <property type="entry name" value="Agenet"/>
    <property type="match status" value="1"/>
</dbReference>
<dbReference type="InterPro" id="IPR014002">
    <property type="entry name" value="Agenet_dom_plant"/>
</dbReference>
<keyword evidence="2" id="KW-0472">Membrane</keyword>
<keyword evidence="2" id="KW-1133">Transmembrane helix</keyword>
<protein>
    <recommendedName>
        <fullName evidence="3">BAH domain-containing protein</fullName>
    </recommendedName>
</protein>
<evidence type="ECO:0000313" key="5">
    <source>
        <dbReference type="Proteomes" id="UP000275267"/>
    </source>
</evidence>
<evidence type="ECO:0000259" key="3">
    <source>
        <dbReference type="PROSITE" id="PS51038"/>
    </source>
</evidence>
<dbReference type="Pfam" id="PF01426">
    <property type="entry name" value="BAH"/>
    <property type="match status" value="1"/>
</dbReference>
<dbReference type="Proteomes" id="UP000275267">
    <property type="component" value="Unassembled WGS sequence"/>
</dbReference>
<feature type="transmembrane region" description="Helical" evidence="2">
    <location>
        <begin position="630"/>
        <end position="654"/>
    </location>
</feature>
<sequence>MDDAAVAALAAARGRWTQWEEVVVSNDRGRRLVHYYLRGEGDARELAVVGRERSPRHMSYAVQGRFLRALAAAAGAVAVAPSPSQSAPAAGSGADGGAPRRWRSRREVVDWLSSLVSGCNYGYSTSNRWNGNSYDDNDINCTQVTATKDVSSREILKDFTWLGSAWHCQQRLKHYKSFCRRGITISVHSFVYIMSEEMKRLIAYVEDLYEDTNSYNMVKVRWFDKVDEVGAPLPMDVDDREIFLSLGRQDLNVECIDGLAAVLSAQHYEKFKNCTRYSLWQPYFCRRQIDDDEIKPFDITQLQGCLILKRHNDKIKVRYLELEDADETGNLEEWVMLTRVAKPDHLGIRFLRRPMVRPQHVEESKGSCFDVGTIVDAWWHGGWWEGIVLWQGDNGRLQVYFPGERRVAEFVQDELRRSLEWVGNKWNPLKGRKDIASKLTSAAYSESEDLIQKQIPLDFNTSPKPETQQEGLRFDERRDEKSSISKISRDNKRVFADLTNVLKHDNLRWRPRKRSRRCGSRRQSDTSSGSSSGDMDSSSPSGSSGQLNSVPDEETCKSSGEQRFMGVPVQWIVIVPDSLCNGMVVKCGNSSRWQCYRGKWRQLVGVNCEGSDPALYGTRDAIGNGRFDRFGFAVIRIVGSLLATTAGAILLPLWRSNSRYSHGVSKIPIVLSDYGMRKSPSLTEPVSKASSQGRQPASGRRKGGGARKRTGIPIRARQRGSLRGWARI</sequence>
<feature type="region of interest" description="Disordered" evidence="1">
    <location>
        <begin position="511"/>
        <end position="560"/>
    </location>
</feature>
<name>A0A3L6RFS1_PANMI</name>
<evidence type="ECO:0000256" key="2">
    <source>
        <dbReference type="SAM" id="Phobius"/>
    </source>
</evidence>
<dbReference type="InterPro" id="IPR008395">
    <property type="entry name" value="Agenet-like_dom"/>
</dbReference>